<evidence type="ECO:0000256" key="4">
    <source>
        <dbReference type="ARBA" id="ARBA00023315"/>
    </source>
</evidence>
<evidence type="ECO:0000256" key="2">
    <source>
        <dbReference type="ARBA" id="ARBA00022679"/>
    </source>
</evidence>
<sequence>MLINYLKNKLLKRQLKSHGIKFSPNLNSLNPVQEIDIEENASISNGLLKSDYMKIGAFSYIRSGYEIYGNIEIGRFCSVGNNVILGLDSHQHPTNWLSTSLYSRLLSEKYEQFRGSIVKVSIGHDCWIARDAVVMDGVEIGNGAVVASRAVVTKNVPPYAIVGGVPARIIKYRFSEEVINQLVDIEWWNIDLNMLEGLNFENISQVVQELKSATKFEKYKIFRINNMS</sequence>
<dbReference type="PROSITE" id="PS00101">
    <property type="entry name" value="HEXAPEP_TRANSFERASES"/>
    <property type="match status" value="1"/>
</dbReference>
<dbReference type="AlphaFoldDB" id="A0A7C2A749"/>
<dbReference type="Gene3D" id="2.160.10.10">
    <property type="entry name" value="Hexapeptide repeat proteins"/>
    <property type="match status" value="1"/>
</dbReference>
<protein>
    <submittedName>
        <fullName evidence="5">CatB-related O-acetyltransferase</fullName>
    </submittedName>
</protein>
<keyword evidence="4" id="KW-0012">Acyltransferase</keyword>
<keyword evidence="2" id="KW-0808">Transferase</keyword>
<dbReference type="InterPro" id="IPR011004">
    <property type="entry name" value="Trimer_LpxA-like_sf"/>
</dbReference>
<dbReference type="Pfam" id="PF00132">
    <property type="entry name" value="Hexapep"/>
    <property type="match status" value="1"/>
</dbReference>
<dbReference type="EMBL" id="DRHY01000153">
    <property type="protein sequence ID" value="HEC74092.1"/>
    <property type="molecule type" value="Genomic_DNA"/>
</dbReference>
<proteinExistence type="inferred from homology"/>
<evidence type="ECO:0000313" key="5">
    <source>
        <dbReference type="EMBL" id="HEC74092.1"/>
    </source>
</evidence>
<gene>
    <name evidence="5" type="ORF">ENI26_06920</name>
</gene>
<reference evidence="5" key="1">
    <citation type="journal article" date="2020" name="mSystems">
        <title>Genome- and Community-Level Interaction Insights into Carbon Utilization and Element Cycling Functions of Hydrothermarchaeota in Hydrothermal Sediment.</title>
        <authorList>
            <person name="Zhou Z."/>
            <person name="Liu Y."/>
            <person name="Xu W."/>
            <person name="Pan J."/>
            <person name="Luo Z.H."/>
            <person name="Li M."/>
        </authorList>
    </citation>
    <scope>NUCLEOTIDE SEQUENCE [LARGE SCALE GENOMIC DNA]</scope>
    <source>
        <strain evidence="5">HyVt-380</strain>
    </source>
</reference>
<organism evidence="5">
    <name type="scientific">Methylophaga aminisulfidivorans</name>
    <dbReference type="NCBI Taxonomy" id="230105"/>
    <lineage>
        <taxon>Bacteria</taxon>
        <taxon>Pseudomonadati</taxon>
        <taxon>Pseudomonadota</taxon>
        <taxon>Gammaproteobacteria</taxon>
        <taxon>Thiotrichales</taxon>
        <taxon>Piscirickettsiaceae</taxon>
        <taxon>Methylophaga</taxon>
    </lineage>
</organism>
<evidence type="ECO:0000256" key="3">
    <source>
        <dbReference type="ARBA" id="ARBA00022737"/>
    </source>
</evidence>
<keyword evidence="3" id="KW-0677">Repeat</keyword>
<dbReference type="PANTHER" id="PTHR43300:SF11">
    <property type="entry name" value="ACETYLTRANSFERASE RV3034C-RELATED"/>
    <property type="match status" value="1"/>
</dbReference>
<dbReference type="InterPro" id="IPR050179">
    <property type="entry name" value="Trans_hexapeptide_repeat"/>
</dbReference>
<comment type="similarity">
    <text evidence="1">Belongs to the transferase hexapeptide repeat family.</text>
</comment>
<dbReference type="CDD" id="cd03349">
    <property type="entry name" value="LbH_XAT"/>
    <property type="match status" value="1"/>
</dbReference>
<dbReference type="InterPro" id="IPR018357">
    <property type="entry name" value="Hexapep_transf_CS"/>
</dbReference>
<dbReference type="PANTHER" id="PTHR43300">
    <property type="entry name" value="ACETYLTRANSFERASE"/>
    <property type="match status" value="1"/>
</dbReference>
<name>A0A7C2A749_9GAMM</name>
<dbReference type="Proteomes" id="UP000886384">
    <property type="component" value="Unassembled WGS sequence"/>
</dbReference>
<dbReference type="GO" id="GO:0016746">
    <property type="term" value="F:acyltransferase activity"/>
    <property type="evidence" value="ECO:0007669"/>
    <property type="project" value="UniProtKB-KW"/>
</dbReference>
<comment type="caution">
    <text evidence="5">The sequence shown here is derived from an EMBL/GenBank/DDBJ whole genome shotgun (WGS) entry which is preliminary data.</text>
</comment>
<evidence type="ECO:0000256" key="1">
    <source>
        <dbReference type="ARBA" id="ARBA00007274"/>
    </source>
</evidence>
<dbReference type="SUPFAM" id="SSF51161">
    <property type="entry name" value="Trimeric LpxA-like enzymes"/>
    <property type="match status" value="1"/>
</dbReference>
<accession>A0A7C2A749</accession>
<dbReference type="InterPro" id="IPR001451">
    <property type="entry name" value="Hexapep"/>
</dbReference>